<dbReference type="PROSITE" id="PS50262">
    <property type="entry name" value="G_PROTEIN_RECEP_F1_2"/>
    <property type="match status" value="1"/>
</dbReference>
<dbReference type="Pfam" id="PF13853">
    <property type="entry name" value="7tm_4"/>
    <property type="match status" value="1"/>
</dbReference>
<evidence type="ECO:0000256" key="4">
    <source>
        <dbReference type="ARBA" id="ARBA00022692"/>
    </source>
</evidence>
<evidence type="ECO:0000313" key="12">
    <source>
        <dbReference type="Proteomes" id="UP000515159"/>
    </source>
</evidence>
<keyword evidence="4 9" id="KW-0812">Transmembrane</keyword>
<keyword evidence="8 9" id="KW-0807">Transducer</keyword>
<keyword evidence="3 10" id="KW-0716">Sensory transduction</keyword>
<dbReference type="InterPro" id="IPR000276">
    <property type="entry name" value="GPCR_Rhodpsn"/>
</dbReference>
<feature type="transmembrane region" description="Helical" evidence="10">
    <location>
        <begin position="64"/>
        <end position="90"/>
    </location>
</feature>
<feature type="domain" description="G-protein coupled receptors family 1 profile" evidence="11">
    <location>
        <begin position="44"/>
        <end position="295"/>
    </location>
</feature>
<keyword evidence="7 10" id="KW-0472">Membrane</keyword>
<comment type="function">
    <text evidence="1">Odorant receptor.</text>
</comment>
<evidence type="ECO:0000256" key="1">
    <source>
        <dbReference type="ARBA" id="ARBA00002936"/>
    </source>
</evidence>
<protein>
    <recommendedName>
        <fullName evidence="10">Olfactory receptor</fullName>
    </recommendedName>
</protein>
<dbReference type="OrthoDB" id="5969463at2759"/>
<dbReference type="FunFam" id="1.20.1070.10:FF:000006">
    <property type="entry name" value="Olfactory receptor"/>
    <property type="match status" value="1"/>
</dbReference>
<keyword evidence="6 10" id="KW-1133">Transmembrane helix</keyword>
<dbReference type="Proteomes" id="UP000515159">
    <property type="component" value="Chromosome 6"/>
</dbReference>
<proteinExistence type="inferred from homology"/>
<gene>
    <name evidence="13" type="primary">LOC117362518</name>
</gene>
<dbReference type="PANTHER" id="PTHR26450:SF23">
    <property type="entry name" value="OLFACTORY RECEPTOR 52E5"/>
    <property type="match status" value="1"/>
</dbReference>
<dbReference type="KEGG" id="gsh:117362518"/>
<feature type="transmembrane region" description="Helical" evidence="10">
    <location>
        <begin position="102"/>
        <end position="123"/>
    </location>
</feature>
<comment type="similarity">
    <text evidence="9">Belongs to the G-protein coupled receptor 1 family.</text>
</comment>
<dbReference type="PRINTS" id="PR00245">
    <property type="entry name" value="OLFACTORYR"/>
</dbReference>
<keyword evidence="10" id="KW-1003">Cell membrane</keyword>
<evidence type="ECO:0000256" key="9">
    <source>
        <dbReference type="RuleBase" id="RU000688"/>
    </source>
</evidence>
<reference evidence="13" key="1">
    <citation type="submission" date="2025-08" db="UniProtKB">
        <authorList>
            <consortium name="RefSeq"/>
        </authorList>
    </citation>
    <scope>IDENTIFICATION</scope>
</reference>
<organism evidence="12 13">
    <name type="scientific">Geotrypetes seraphini</name>
    <name type="common">Gaboon caecilian</name>
    <name type="synonym">Caecilia seraphini</name>
    <dbReference type="NCBI Taxonomy" id="260995"/>
    <lineage>
        <taxon>Eukaryota</taxon>
        <taxon>Metazoa</taxon>
        <taxon>Chordata</taxon>
        <taxon>Craniata</taxon>
        <taxon>Vertebrata</taxon>
        <taxon>Euteleostomi</taxon>
        <taxon>Amphibia</taxon>
        <taxon>Gymnophiona</taxon>
        <taxon>Geotrypetes</taxon>
    </lineage>
</organism>
<dbReference type="GeneID" id="117362518"/>
<sequence length="317" mass="36178">MMSSFNSTIMRPSVFILIGIPDLETVHYWISIPFCVFYIIALLGNATIMTVISITSTLHEPMFVFLFMLALNDICLCSTIIPKMLGIFWFDFKKINLDACLAQMYFIHVLTGTESGVLLAMAFDRYVAICNPLRYGSIMTTNLIAKIGIVLLLRPAVLVAPFLFLIKRFSIYKTNVISHSYCEHMAVVTLVQEDIRINSAYGLFVAFFVIIIDVILISLSYILIFKAVFRLPSKEARLKAFSTCIPHISIFLMFYALALFSFLSHRYGKSIPSYIHILLSNLYLLLPPTLNPMVYGVKTKQIRDRALMLIVFWKRTI</sequence>
<keyword evidence="12" id="KW-1185">Reference proteome</keyword>
<dbReference type="AlphaFoldDB" id="A0A6P8R954"/>
<dbReference type="PANTHER" id="PTHR26450">
    <property type="entry name" value="OLFACTORY RECEPTOR 56B1-RELATED"/>
    <property type="match status" value="1"/>
</dbReference>
<dbReference type="InterPro" id="IPR000725">
    <property type="entry name" value="Olfact_rcpt"/>
</dbReference>
<dbReference type="RefSeq" id="XP_033804905.1">
    <property type="nucleotide sequence ID" value="XM_033949014.1"/>
</dbReference>
<dbReference type="InParanoid" id="A0A6P8R954"/>
<dbReference type="GO" id="GO:0004930">
    <property type="term" value="F:G protein-coupled receptor activity"/>
    <property type="evidence" value="ECO:0007669"/>
    <property type="project" value="UniProtKB-KW"/>
</dbReference>
<evidence type="ECO:0000256" key="7">
    <source>
        <dbReference type="ARBA" id="ARBA00023136"/>
    </source>
</evidence>
<dbReference type="SUPFAM" id="SSF81321">
    <property type="entry name" value="Family A G protein-coupled receptor-like"/>
    <property type="match status" value="1"/>
</dbReference>
<feature type="transmembrane region" description="Helical" evidence="10">
    <location>
        <begin position="143"/>
        <end position="166"/>
    </location>
</feature>
<accession>A0A6P8R954</accession>
<dbReference type="Gene3D" id="1.20.1070.10">
    <property type="entry name" value="Rhodopsin 7-helix transmembrane proteins"/>
    <property type="match status" value="1"/>
</dbReference>
<name>A0A6P8R954_GEOSA</name>
<keyword evidence="9" id="KW-0675">Receptor</keyword>
<evidence type="ECO:0000256" key="2">
    <source>
        <dbReference type="ARBA" id="ARBA00004141"/>
    </source>
</evidence>
<feature type="transmembrane region" description="Helical" evidence="10">
    <location>
        <begin position="244"/>
        <end position="263"/>
    </location>
</feature>
<dbReference type="FunCoup" id="A0A6P8R954">
    <property type="interactions" value="276"/>
</dbReference>
<dbReference type="GO" id="GO:0004984">
    <property type="term" value="F:olfactory receptor activity"/>
    <property type="evidence" value="ECO:0007669"/>
    <property type="project" value="InterPro"/>
</dbReference>
<dbReference type="CDD" id="cd15917">
    <property type="entry name" value="7tmA_OR51_52-like"/>
    <property type="match status" value="1"/>
</dbReference>
<keyword evidence="9" id="KW-0297">G-protein coupled receptor</keyword>
<dbReference type="InterPro" id="IPR050402">
    <property type="entry name" value="OR51/52/56-like"/>
</dbReference>
<evidence type="ECO:0000256" key="5">
    <source>
        <dbReference type="ARBA" id="ARBA00022725"/>
    </source>
</evidence>
<dbReference type="PROSITE" id="PS00237">
    <property type="entry name" value="G_PROTEIN_RECEP_F1_1"/>
    <property type="match status" value="1"/>
</dbReference>
<evidence type="ECO:0000256" key="6">
    <source>
        <dbReference type="ARBA" id="ARBA00022989"/>
    </source>
</evidence>
<dbReference type="PRINTS" id="PR00237">
    <property type="entry name" value="GPCRRHODOPSN"/>
</dbReference>
<evidence type="ECO:0000256" key="8">
    <source>
        <dbReference type="ARBA" id="ARBA00023224"/>
    </source>
</evidence>
<evidence type="ECO:0000313" key="13">
    <source>
        <dbReference type="RefSeq" id="XP_033804905.1"/>
    </source>
</evidence>
<feature type="transmembrane region" description="Helical" evidence="10">
    <location>
        <begin position="28"/>
        <end position="52"/>
    </location>
</feature>
<comment type="subcellular location">
    <subcellularLocation>
        <location evidence="10">Cell membrane</location>
        <topology evidence="10">Multi-pass membrane protein</topology>
    </subcellularLocation>
    <subcellularLocation>
        <location evidence="2">Membrane</location>
        <topology evidence="2">Multi-pass membrane protein</topology>
    </subcellularLocation>
</comment>
<evidence type="ECO:0000256" key="10">
    <source>
        <dbReference type="RuleBase" id="RU363047"/>
    </source>
</evidence>
<evidence type="ECO:0000259" key="11">
    <source>
        <dbReference type="PROSITE" id="PS50262"/>
    </source>
</evidence>
<feature type="transmembrane region" description="Helical" evidence="10">
    <location>
        <begin position="275"/>
        <end position="295"/>
    </location>
</feature>
<feature type="transmembrane region" description="Helical" evidence="10">
    <location>
        <begin position="200"/>
        <end position="224"/>
    </location>
</feature>
<dbReference type="InterPro" id="IPR017452">
    <property type="entry name" value="GPCR_Rhodpsn_7TM"/>
</dbReference>
<dbReference type="GO" id="GO:0005886">
    <property type="term" value="C:plasma membrane"/>
    <property type="evidence" value="ECO:0007669"/>
    <property type="project" value="UniProtKB-SubCell"/>
</dbReference>
<evidence type="ECO:0000256" key="3">
    <source>
        <dbReference type="ARBA" id="ARBA00022606"/>
    </source>
</evidence>
<keyword evidence="5 10" id="KW-0552">Olfaction</keyword>